<dbReference type="GO" id="GO:0004124">
    <property type="term" value="F:cysteine synthase activity"/>
    <property type="evidence" value="ECO:0007669"/>
    <property type="project" value="UniProtKB-EC"/>
</dbReference>
<dbReference type="Proteomes" id="UP000236248">
    <property type="component" value="Chromosome NCAV"/>
</dbReference>
<organism evidence="5 6">
    <name type="scientific">Candidatus Nitrosocaldus cavascurensis</name>
    <dbReference type="NCBI Taxonomy" id="2058097"/>
    <lineage>
        <taxon>Archaea</taxon>
        <taxon>Nitrososphaerota</taxon>
        <taxon>Nitrososphaeria</taxon>
        <taxon>Candidatus Nitrosocaldales</taxon>
        <taxon>Candidatus Nitrosocaldaceae</taxon>
        <taxon>Candidatus Nitrosocaldus</taxon>
    </lineage>
</organism>
<proteinExistence type="inferred from homology"/>
<gene>
    <name evidence="5" type="primary">cysM</name>
    <name evidence="5" type="ORF">NCAV_0393</name>
</gene>
<comment type="cofactor">
    <cofactor evidence="1">
        <name>pyridoxal 5'-phosphate</name>
        <dbReference type="ChEBI" id="CHEBI:597326"/>
    </cofactor>
</comment>
<evidence type="ECO:0000256" key="1">
    <source>
        <dbReference type="ARBA" id="ARBA00001933"/>
    </source>
</evidence>
<dbReference type="EMBL" id="LT981265">
    <property type="protein sequence ID" value="SPC33587.1"/>
    <property type="molecule type" value="Genomic_DNA"/>
</dbReference>
<dbReference type="KEGG" id="ncv:NCAV_0393"/>
<protein>
    <submittedName>
        <fullName evidence="5">Cysteine synthase</fullName>
        <ecNumber evidence="5">2.5.1.47</ecNumber>
    </submittedName>
</protein>
<dbReference type="Gene3D" id="3.40.50.1100">
    <property type="match status" value="2"/>
</dbReference>
<dbReference type="CDD" id="cd01561">
    <property type="entry name" value="CBS_like"/>
    <property type="match status" value="1"/>
</dbReference>
<dbReference type="InterPro" id="IPR001926">
    <property type="entry name" value="TrpB-like_PALP"/>
</dbReference>
<keyword evidence="3" id="KW-0663">Pyridoxal phosphate</keyword>
<dbReference type="PANTHER" id="PTHR10314">
    <property type="entry name" value="CYSTATHIONINE BETA-SYNTHASE"/>
    <property type="match status" value="1"/>
</dbReference>
<dbReference type="InterPro" id="IPR036052">
    <property type="entry name" value="TrpB-like_PALP_sf"/>
</dbReference>
<keyword evidence="5" id="KW-0808">Transferase</keyword>
<dbReference type="Pfam" id="PF00291">
    <property type="entry name" value="PALP"/>
    <property type="match status" value="1"/>
</dbReference>
<dbReference type="AlphaFoldDB" id="A0A2K5APQ0"/>
<dbReference type="InterPro" id="IPR050214">
    <property type="entry name" value="Cys_Synth/Cystath_Beta-Synth"/>
</dbReference>
<dbReference type="FunFam" id="3.40.50.1100:FF:000003">
    <property type="entry name" value="Cystathionine beta-synthase"/>
    <property type="match status" value="1"/>
</dbReference>
<accession>A0A2K5APQ0</accession>
<evidence type="ECO:0000256" key="2">
    <source>
        <dbReference type="ARBA" id="ARBA00007103"/>
    </source>
</evidence>
<feature type="domain" description="Tryptophan synthase beta chain-like PALP" evidence="4">
    <location>
        <begin position="22"/>
        <end position="298"/>
    </location>
</feature>
<comment type="similarity">
    <text evidence="2">Belongs to the cysteine synthase/cystathionine beta-synthase family.</text>
</comment>
<evidence type="ECO:0000313" key="5">
    <source>
        <dbReference type="EMBL" id="SPC33587.1"/>
    </source>
</evidence>
<evidence type="ECO:0000256" key="3">
    <source>
        <dbReference type="ARBA" id="ARBA00022898"/>
    </source>
</evidence>
<keyword evidence="6" id="KW-1185">Reference proteome</keyword>
<name>A0A2K5APQ0_9ARCH</name>
<reference evidence="6" key="1">
    <citation type="submission" date="2018-01" db="EMBL/GenBank/DDBJ databases">
        <authorList>
            <person name="Kerou L M."/>
        </authorList>
    </citation>
    <scope>NUCLEOTIDE SEQUENCE [LARGE SCALE GENOMIC DNA]</scope>
    <source>
        <strain evidence="6">SCU2</strain>
    </source>
</reference>
<dbReference type="SUPFAM" id="SSF53686">
    <property type="entry name" value="Tryptophan synthase beta subunit-like PLP-dependent enzymes"/>
    <property type="match status" value="1"/>
</dbReference>
<sequence>MSEREEGRRRDKMKALTPELLNKIGNTPLIELRSFSSSRVRVLAKLEWFNPFGSVKDRAAYWMFKDAEGKGLIARGKHVIIEPTSGNTGIALAGIARLLGYEVEIVIPEKVSKETKDILRALGANLYETSDDLCPRVGVGTDQSISLAKAIARARPDKYYMPNQYENDANFLAHYEGTGPEIWAQTNGKVTHFVAGVGTGGTITGVGLYLKERNKAIRVIAVQPQKQHLIQGLRNFEESNIPTLFERRANVVDEWHTITNEESFKMVRELYERERLLVGPSSGCAMAAVCKVKERIESSLDRVEEDYDGDDGNRNGNGNGRRENIIVVVFADNGRKFRSLYSQQGVFSNEEFDDALRNAIMLGESFF</sequence>
<evidence type="ECO:0000259" key="4">
    <source>
        <dbReference type="Pfam" id="PF00291"/>
    </source>
</evidence>
<evidence type="ECO:0000313" key="6">
    <source>
        <dbReference type="Proteomes" id="UP000236248"/>
    </source>
</evidence>
<dbReference type="EC" id="2.5.1.47" evidence="5"/>